<evidence type="ECO:0000313" key="4">
    <source>
        <dbReference type="EMBL" id="MDO6576138.1"/>
    </source>
</evidence>
<dbReference type="Pfam" id="PF04820">
    <property type="entry name" value="Trp_halogenase"/>
    <property type="match status" value="1"/>
</dbReference>
<dbReference type="Proteomes" id="UP001170717">
    <property type="component" value="Unassembled WGS sequence"/>
</dbReference>
<dbReference type="GO" id="GO:0004497">
    <property type="term" value="F:monooxygenase activity"/>
    <property type="evidence" value="ECO:0007669"/>
    <property type="project" value="InterPro"/>
</dbReference>
<feature type="binding site" evidence="2">
    <location>
        <position position="368"/>
    </location>
    <ligand>
        <name>FAD</name>
        <dbReference type="ChEBI" id="CHEBI:57692"/>
    </ligand>
</feature>
<feature type="active site" evidence="1">
    <location>
        <position position="102"/>
    </location>
</feature>
<keyword evidence="2" id="KW-0547">Nucleotide-binding</keyword>
<feature type="binding site" evidence="2">
    <location>
        <begin position="37"/>
        <end position="40"/>
    </location>
    <ligand>
        <name>FAD</name>
        <dbReference type="ChEBI" id="CHEBI:57692"/>
    </ligand>
</feature>
<evidence type="ECO:0000256" key="1">
    <source>
        <dbReference type="PIRSR" id="PIRSR011396-1"/>
    </source>
</evidence>
<keyword evidence="2" id="KW-0285">Flavoprotein</keyword>
<evidence type="ECO:0000256" key="3">
    <source>
        <dbReference type="SAM" id="MobiDB-lite"/>
    </source>
</evidence>
<dbReference type="GO" id="GO:0000166">
    <property type="term" value="F:nucleotide binding"/>
    <property type="evidence" value="ECO:0007669"/>
    <property type="project" value="UniProtKB-KW"/>
</dbReference>
<dbReference type="PANTHER" id="PTHR43747">
    <property type="entry name" value="FAD-BINDING PROTEIN"/>
    <property type="match status" value="1"/>
</dbReference>
<sequence>MAVANQKEANQQATDQQTRDHQEAKHTPVKRVVVAGGGTAGWLAAALLKKVIGEAVNITLVESEAIGTVGVGEATIPPIRLVNQVLGIDEATFLRDTKATIKLAIRFENWKQQGQHYYHTFGAPGKSMAFCHFHHFWLKARQQGLKHDLWDYDLNYLAAEAGKFARINAKDPVLELPFAYHFDASLYAQYLRKLSEGMGVRRVEGKISHVSRHKLSGNVKALHLENGHAIDGDLFIDCTGFRGLLINETLGAGYDDWSHLLPCDSAIAVPSERHENTAPFTRSIAHDAGWQWRIPLQHRNGNGHVYSSRYISDNQAHDTLMANLDTKPLGDPKLIKFTTGRRRQQWYKNVVAVGLSSGFLEPLESTSIHLIQSAIVRLIKLFPHQGISDSAVAEYNAQSKVEFEQIRDFLVLHYCLNEREDSDFWRDMRHLTLPDSLVHKMALFKQNGNLVREQSDLFLESSWLQVMYGQGLVPEDYHGLTNSFSDEKTQAMLASLYKIKREPIASLPTHDAYIQSMIDSANKTSVSF</sequence>
<accession>A0AAW7YXW2</accession>
<feature type="region of interest" description="Disordered" evidence="3">
    <location>
        <begin position="1"/>
        <end position="27"/>
    </location>
</feature>
<feature type="binding site" evidence="2">
    <location>
        <position position="102"/>
    </location>
    <ligand>
        <name>7-chloro-L-tryptophan</name>
        <dbReference type="ChEBI" id="CHEBI:58713"/>
    </ligand>
</feature>
<dbReference type="PANTHER" id="PTHR43747:SF4">
    <property type="entry name" value="FLAVIN-DEPENDENT TRYPTOPHAN HALOGENASE"/>
    <property type="match status" value="1"/>
</dbReference>
<dbReference type="InterPro" id="IPR033856">
    <property type="entry name" value="Trp_halogen"/>
</dbReference>
<dbReference type="Gene3D" id="3.50.50.60">
    <property type="entry name" value="FAD/NAD(P)-binding domain"/>
    <property type="match status" value="1"/>
</dbReference>
<keyword evidence="2" id="KW-0274">FAD</keyword>
<dbReference type="AlphaFoldDB" id="A0AAW7YXW2"/>
<dbReference type="PIRSF" id="PIRSF011396">
    <property type="entry name" value="Trp_halogenase"/>
    <property type="match status" value="1"/>
</dbReference>
<gene>
    <name evidence="4" type="ORF">Q4527_01990</name>
</gene>
<organism evidence="4 5">
    <name type="scientific">Alteromonas stellipolaris</name>
    <dbReference type="NCBI Taxonomy" id="233316"/>
    <lineage>
        <taxon>Bacteria</taxon>
        <taxon>Pseudomonadati</taxon>
        <taxon>Pseudomonadota</taxon>
        <taxon>Gammaproteobacteria</taxon>
        <taxon>Alteromonadales</taxon>
        <taxon>Alteromonadaceae</taxon>
        <taxon>Alteromonas/Salinimonas group</taxon>
        <taxon>Alteromonas</taxon>
    </lineage>
</organism>
<dbReference type="RefSeq" id="WP_231751112.1">
    <property type="nucleotide sequence ID" value="NZ_CAXIBE010000019.1"/>
</dbReference>
<feature type="binding site" evidence="2">
    <location>
        <position position="355"/>
    </location>
    <ligand>
        <name>FAD</name>
        <dbReference type="ChEBI" id="CHEBI:57692"/>
    </ligand>
</feature>
<name>A0AAW7YXW2_9ALTE</name>
<feature type="binding site" evidence="2">
    <location>
        <position position="364"/>
    </location>
    <ligand>
        <name>L-tryptophan</name>
        <dbReference type="ChEBI" id="CHEBI:57912"/>
    </ligand>
</feature>
<proteinExistence type="predicted"/>
<feature type="compositionally biased region" description="Polar residues" evidence="3">
    <location>
        <begin position="7"/>
        <end position="16"/>
    </location>
</feature>
<dbReference type="InterPro" id="IPR006905">
    <property type="entry name" value="Flavin_halogenase"/>
</dbReference>
<dbReference type="InterPro" id="IPR050816">
    <property type="entry name" value="Flavin-dep_Halogenase_NPB"/>
</dbReference>
<feature type="compositionally biased region" description="Basic and acidic residues" evidence="3">
    <location>
        <begin position="17"/>
        <end position="26"/>
    </location>
</feature>
<dbReference type="EMBL" id="JAUOQI010000001">
    <property type="protein sequence ID" value="MDO6576138.1"/>
    <property type="molecule type" value="Genomic_DNA"/>
</dbReference>
<dbReference type="InterPro" id="IPR036188">
    <property type="entry name" value="FAD/NAD-bd_sf"/>
</dbReference>
<evidence type="ECO:0000313" key="5">
    <source>
        <dbReference type="Proteomes" id="UP001170717"/>
    </source>
</evidence>
<dbReference type="SUPFAM" id="SSF51905">
    <property type="entry name" value="FAD/NAD(P)-binding domain"/>
    <property type="match status" value="1"/>
</dbReference>
<evidence type="ECO:0000256" key="2">
    <source>
        <dbReference type="PIRSR" id="PIRSR011396-2"/>
    </source>
</evidence>
<reference evidence="4" key="1">
    <citation type="submission" date="2023-07" db="EMBL/GenBank/DDBJ databases">
        <title>Genome content predicts the carbon catabolic preferences of heterotrophic bacteria.</title>
        <authorList>
            <person name="Gralka M."/>
        </authorList>
    </citation>
    <scope>NUCLEOTIDE SEQUENCE</scope>
    <source>
        <strain evidence="4">F2M12</strain>
    </source>
</reference>
<protein>
    <submittedName>
        <fullName evidence="4">Tryptophan 7-halogenase</fullName>
    </submittedName>
</protein>
<comment type="caution">
    <text evidence="4">The sequence shown here is derived from an EMBL/GenBank/DDBJ whole genome shotgun (WGS) entry which is preliminary data.</text>
</comment>